<reference evidence="8 9" key="1">
    <citation type="submission" date="2019-02" db="EMBL/GenBank/DDBJ databases">
        <title>Deep-cultivation of Planctomycetes and their phenomic and genomic characterization uncovers novel biology.</title>
        <authorList>
            <person name="Wiegand S."/>
            <person name="Jogler M."/>
            <person name="Boedeker C."/>
            <person name="Pinto D."/>
            <person name="Vollmers J."/>
            <person name="Rivas-Marin E."/>
            <person name="Kohn T."/>
            <person name="Peeters S.H."/>
            <person name="Heuer A."/>
            <person name="Rast P."/>
            <person name="Oberbeckmann S."/>
            <person name="Bunk B."/>
            <person name="Jeske O."/>
            <person name="Meyerdierks A."/>
            <person name="Storesund J.E."/>
            <person name="Kallscheuer N."/>
            <person name="Luecker S."/>
            <person name="Lage O.M."/>
            <person name="Pohl T."/>
            <person name="Merkel B.J."/>
            <person name="Hornburger P."/>
            <person name="Mueller R.-W."/>
            <person name="Bruemmer F."/>
            <person name="Labrenz M."/>
            <person name="Spormann A.M."/>
            <person name="Op den Camp H."/>
            <person name="Overmann J."/>
            <person name="Amann R."/>
            <person name="Jetten M.S.M."/>
            <person name="Mascher T."/>
            <person name="Medema M.H."/>
            <person name="Devos D.P."/>
            <person name="Kaster A.-K."/>
            <person name="Ovreas L."/>
            <person name="Rohde M."/>
            <person name="Galperin M.Y."/>
            <person name="Jogler C."/>
        </authorList>
    </citation>
    <scope>NUCLEOTIDE SEQUENCE [LARGE SCALE GENOMIC DNA]</scope>
    <source>
        <strain evidence="8 9">Mal4</strain>
    </source>
</reference>
<evidence type="ECO:0000313" key="9">
    <source>
        <dbReference type="Proteomes" id="UP000320496"/>
    </source>
</evidence>
<feature type="domain" description="Gamma-butyrobetaine hydroxylase-like N-terminal" evidence="7">
    <location>
        <begin position="9"/>
        <end position="93"/>
    </location>
</feature>
<protein>
    <submittedName>
        <fullName evidence="8">Gamma-butyrobetaine dioxygenase</fullName>
        <ecNumber evidence="8">1.14.11.1</ecNumber>
    </submittedName>
</protein>
<comment type="similarity">
    <text evidence="2">Belongs to the gamma-BBH/TMLD family.</text>
</comment>
<name>A0A517Z658_9PLAN</name>
<evidence type="ECO:0000256" key="2">
    <source>
        <dbReference type="ARBA" id="ARBA00008654"/>
    </source>
</evidence>
<sequence length="105" mass="11687">MASIPSNIRALSEEHVLELTWPDGRVQRIPFVYLRGECPCAECVHEVTGEKLIDVDSIPRDVHPTKLGLSGNYALRIVWSDGHFAGLYTWDRLSGLKESGPDAAR</sequence>
<dbReference type="InterPro" id="IPR010376">
    <property type="entry name" value="GBBH-like_N"/>
</dbReference>
<evidence type="ECO:0000313" key="8">
    <source>
        <dbReference type="EMBL" id="QDU37963.1"/>
    </source>
</evidence>
<proteinExistence type="inferred from homology"/>
<evidence type="ECO:0000256" key="5">
    <source>
        <dbReference type="ARBA" id="ARBA00023002"/>
    </source>
</evidence>
<keyword evidence="4 8" id="KW-0223">Dioxygenase</keyword>
<dbReference type="KEGG" id="mri:Mal4_22820"/>
<gene>
    <name evidence="8" type="ORF">Mal4_22820</name>
</gene>
<dbReference type="Proteomes" id="UP000320496">
    <property type="component" value="Chromosome"/>
</dbReference>
<evidence type="ECO:0000256" key="1">
    <source>
        <dbReference type="ARBA" id="ARBA00001954"/>
    </source>
</evidence>
<dbReference type="EC" id="1.14.11.1" evidence="8"/>
<evidence type="ECO:0000259" key="7">
    <source>
        <dbReference type="Pfam" id="PF06155"/>
    </source>
</evidence>
<evidence type="ECO:0000256" key="6">
    <source>
        <dbReference type="ARBA" id="ARBA00023004"/>
    </source>
</evidence>
<evidence type="ECO:0000256" key="3">
    <source>
        <dbReference type="ARBA" id="ARBA00022723"/>
    </source>
</evidence>
<dbReference type="EMBL" id="CP036275">
    <property type="protein sequence ID" value="QDU37963.1"/>
    <property type="molecule type" value="Genomic_DNA"/>
</dbReference>
<keyword evidence="6" id="KW-0408">Iron</keyword>
<dbReference type="FunFam" id="3.30.2020.30:FF:000002">
    <property type="entry name" value="Putative gamma-butyrobetaine dioxygenase"/>
    <property type="match status" value="1"/>
</dbReference>
<dbReference type="GO" id="GO:0008336">
    <property type="term" value="F:gamma-butyrobetaine dioxygenase activity"/>
    <property type="evidence" value="ECO:0007669"/>
    <property type="project" value="UniProtKB-EC"/>
</dbReference>
<accession>A0A517Z658</accession>
<keyword evidence="5 8" id="KW-0560">Oxidoreductase</keyword>
<dbReference type="PANTHER" id="PTHR35303">
    <property type="entry name" value="OS02G0197800 PROTEIN"/>
    <property type="match status" value="1"/>
</dbReference>
<dbReference type="RefSeq" id="WP_145369293.1">
    <property type="nucleotide sequence ID" value="NZ_CP036275.1"/>
</dbReference>
<organism evidence="8 9">
    <name type="scientific">Maioricimonas rarisocia</name>
    <dbReference type="NCBI Taxonomy" id="2528026"/>
    <lineage>
        <taxon>Bacteria</taxon>
        <taxon>Pseudomonadati</taxon>
        <taxon>Planctomycetota</taxon>
        <taxon>Planctomycetia</taxon>
        <taxon>Planctomycetales</taxon>
        <taxon>Planctomycetaceae</taxon>
        <taxon>Maioricimonas</taxon>
    </lineage>
</organism>
<dbReference type="Gene3D" id="3.30.2020.30">
    <property type="match status" value="1"/>
</dbReference>
<dbReference type="OrthoDB" id="9794178at2"/>
<comment type="cofactor">
    <cofactor evidence="1">
        <name>Fe(2+)</name>
        <dbReference type="ChEBI" id="CHEBI:29033"/>
    </cofactor>
</comment>
<evidence type="ECO:0000256" key="4">
    <source>
        <dbReference type="ARBA" id="ARBA00022964"/>
    </source>
</evidence>
<dbReference type="GO" id="GO:0046872">
    <property type="term" value="F:metal ion binding"/>
    <property type="evidence" value="ECO:0007669"/>
    <property type="project" value="UniProtKB-KW"/>
</dbReference>
<dbReference type="InterPro" id="IPR038492">
    <property type="entry name" value="GBBH-like_N_sf"/>
</dbReference>
<dbReference type="Pfam" id="PF06155">
    <property type="entry name" value="GBBH-like_N"/>
    <property type="match status" value="1"/>
</dbReference>
<dbReference type="AlphaFoldDB" id="A0A517Z658"/>
<keyword evidence="3" id="KW-0479">Metal-binding</keyword>
<keyword evidence="9" id="KW-1185">Reference proteome</keyword>